<reference evidence="1 2" key="1">
    <citation type="submission" date="2020-01" db="EMBL/GenBank/DDBJ databases">
        <title>Draft genome assembly of Ensifer adhaerens T173.</title>
        <authorList>
            <person name="Craig J.E."/>
            <person name="Stinchcombe J.R."/>
        </authorList>
    </citation>
    <scope>NUCLEOTIDE SEQUENCE [LARGE SCALE GENOMIC DNA]</scope>
    <source>
        <strain evidence="1 2">T173</strain>
    </source>
</reference>
<comment type="caution">
    <text evidence="1">The sequence shown here is derived from an EMBL/GenBank/DDBJ whole genome shotgun (WGS) entry which is preliminary data.</text>
</comment>
<name>A0AAW4FLA3_9HYPH</name>
<keyword evidence="2" id="KW-1185">Reference proteome</keyword>
<accession>A0AAW4FLA3</accession>
<evidence type="ECO:0008006" key="3">
    <source>
        <dbReference type="Google" id="ProtNLM"/>
    </source>
</evidence>
<proteinExistence type="predicted"/>
<dbReference type="EMBL" id="WXFA01000006">
    <property type="protein sequence ID" value="MBM3091633.1"/>
    <property type="molecule type" value="Genomic_DNA"/>
</dbReference>
<organism evidence="1 2">
    <name type="scientific">Ensifer canadensis</name>
    <dbReference type="NCBI Taxonomy" id="555315"/>
    <lineage>
        <taxon>Bacteria</taxon>
        <taxon>Pseudomonadati</taxon>
        <taxon>Pseudomonadota</taxon>
        <taxon>Alphaproteobacteria</taxon>
        <taxon>Hyphomicrobiales</taxon>
        <taxon>Rhizobiaceae</taxon>
        <taxon>Sinorhizobium/Ensifer group</taxon>
        <taxon>Ensifer</taxon>
    </lineage>
</organism>
<dbReference type="AlphaFoldDB" id="A0AAW4FLA3"/>
<dbReference type="RefSeq" id="WP_203528043.1">
    <property type="nucleotide sequence ID" value="NZ_CP083370.1"/>
</dbReference>
<dbReference type="Proteomes" id="UP000744980">
    <property type="component" value="Unassembled WGS sequence"/>
</dbReference>
<evidence type="ECO:0000313" key="1">
    <source>
        <dbReference type="EMBL" id="MBM3091633.1"/>
    </source>
</evidence>
<evidence type="ECO:0000313" key="2">
    <source>
        <dbReference type="Proteomes" id="UP000744980"/>
    </source>
</evidence>
<protein>
    <recommendedName>
        <fullName evidence="3">HTH marR-type domain-containing protein</fullName>
    </recommendedName>
</protein>
<sequence length="140" mass="15095">MPEKNNWKLGQIRSAAKLAVELGVSIELKADGSIVVAPSAGDPKKPMSALEKWKAEQEELKAQNPEVLPGLNQRETSALKQLVNHGGKLAANRLSHCGPATLRGLSERGAIELKPLEKGGDRPVIVHLTALGRKAWESIR</sequence>
<gene>
    <name evidence="1" type="ORF">GFB56_12500</name>
</gene>